<keyword evidence="3" id="KW-0326">Glycosidase</keyword>
<dbReference type="InterPro" id="IPR045857">
    <property type="entry name" value="O16G_dom_2"/>
</dbReference>
<evidence type="ECO:0000259" key="4">
    <source>
        <dbReference type="SMART" id="SM00642"/>
    </source>
</evidence>
<reference evidence="5 6" key="1">
    <citation type="submission" date="2018-12" db="EMBL/GenBank/DDBJ databases">
        <title>The genome of Variovorax gossypii DSM 100435.</title>
        <authorList>
            <person name="Gao J."/>
            <person name="Sun J."/>
        </authorList>
    </citation>
    <scope>NUCLEOTIDE SEQUENCE [LARGE SCALE GENOMIC DNA]</scope>
    <source>
        <strain evidence="5 6">DSM 100435</strain>
    </source>
</reference>
<proteinExistence type="inferred from homology"/>
<evidence type="ECO:0000313" key="6">
    <source>
        <dbReference type="Proteomes" id="UP000267418"/>
    </source>
</evidence>
<dbReference type="PANTHER" id="PTHR10357">
    <property type="entry name" value="ALPHA-AMYLASE FAMILY MEMBER"/>
    <property type="match status" value="1"/>
</dbReference>
<gene>
    <name evidence="5" type="ORF">EJP69_13760</name>
</gene>
<dbReference type="Gene3D" id="3.90.400.10">
    <property type="entry name" value="Oligo-1,6-glucosidase, Domain 2"/>
    <property type="match status" value="1"/>
</dbReference>
<sequence>MSADDWWKHGIVYQVYPRSFQDSNGDGIGDLDGIRERLDHLVSLGVDAVWISPIYPSPMADFGYDISDYCDIDPRFGTLESFDALVREAHARGLRLILDFVPNHTSDRHPWFVQSRSSRGDPRRDWYIWRDPAPGGGPPNNWLGNFGGPAWTFDAATGQYYAHSFLKEQPDLNWRNPEVRAAMYEVLRFWLRRGVDGFRVDVLSQIVKDAQFRDNPPNPDFVEGQDPFLRLTMLYNTDLPEVQPIVAEMRRVVDEFSDARSSRVLIGELYLPLDRLVAYYGLDAEGLQLPFNFQLISTEWQAAHIGRFVRDYEAALPPGAQPNWVLGNHDKSRIASRAGPRLARLAAMLLLTLRGTPTLYYGDEIGMTDVPIPADEVQDPFEKNKPGMGLGRDPVRTPMQWSAAEHAGFTTGTPWLRLAADWPTHNVEAQSHDPRSMLTFYRRLIALRRAQPALHRGTYEALEAEDELLAYARDSEGQRLVVILNFGTTPAPMPQTLMPHMPRQPVVLASTDPARAESIEDPLVLAPGEGIVIGKGPATR</sequence>
<dbReference type="SMART" id="SM00642">
    <property type="entry name" value="Aamy"/>
    <property type="match status" value="1"/>
</dbReference>
<keyword evidence="2" id="KW-0378">Hydrolase</keyword>
<comment type="caution">
    <text evidence="5">The sequence shown here is derived from an EMBL/GenBank/DDBJ whole genome shotgun (WGS) entry which is preliminary data.</text>
</comment>
<dbReference type="OrthoDB" id="9805159at2"/>
<dbReference type="InterPro" id="IPR006047">
    <property type="entry name" value="GH13_cat_dom"/>
</dbReference>
<dbReference type="AlphaFoldDB" id="A0A431TP01"/>
<comment type="similarity">
    <text evidence="1">Belongs to the glycosyl hydrolase 13 family.</text>
</comment>
<dbReference type="Pfam" id="PF00128">
    <property type="entry name" value="Alpha-amylase"/>
    <property type="match status" value="1"/>
</dbReference>
<dbReference type="Proteomes" id="UP000267418">
    <property type="component" value="Unassembled WGS sequence"/>
</dbReference>
<keyword evidence="6" id="KW-1185">Reference proteome</keyword>
<dbReference type="GO" id="GO:0009313">
    <property type="term" value="P:oligosaccharide catabolic process"/>
    <property type="evidence" value="ECO:0007669"/>
    <property type="project" value="TreeGrafter"/>
</dbReference>
<dbReference type="RefSeq" id="WP_126470656.1">
    <property type="nucleotide sequence ID" value="NZ_RXOE01000002.1"/>
</dbReference>
<dbReference type="FunFam" id="3.90.400.10:FF:000002">
    <property type="entry name" value="Sucrose isomerase"/>
    <property type="match status" value="1"/>
</dbReference>
<name>A0A431TP01_9BURK</name>
<dbReference type="Gene3D" id="3.20.20.80">
    <property type="entry name" value="Glycosidases"/>
    <property type="match status" value="2"/>
</dbReference>
<evidence type="ECO:0000256" key="2">
    <source>
        <dbReference type="ARBA" id="ARBA00022801"/>
    </source>
</evidence>
<dbReference type="CDD" id="cd11331">
    <property type="entry name" value="AmyAc_OligoGlu_like"/>
    <property type="match status" value="1"/>
</dbReference>
<dbReference type="InterPro" id="IPR013780">
    <property type="entry name" value="Glyco_hydro_b"/>
</dbReference>
<evidence type="ECO:0000256" key="1">
    <source>
        <dbReference type="ARBA" id="ARBA00008061"/>
    </source>
</evidence>
<dbReference type="SUPFAM" id="SSF51445">
    <property type="entry name" value="(Trans)glycosidases"/>
    <property type="match status" value="1"/>
</dbReference>
<dbReference type="SUPFAM" id="SSF51011">
    <property type="entry name" value="Glycosyl hydrolase domain"/>
    <property type="match status" value="1"/>
</dbReference>
<protein>
    <submittedName>
        <fullName evidence="5">DUF3459 domain-containing protein</fullName>
    </submittedName>
</protein>
<evidence type="ECO:0000313" key="5">
    <source>
        <dbReference type="EMBL" id="RTQ35431.1"/>
    </source>
</evidence>
<dbReference type="GO" id="GO:0004556">
    <property type="term" value="F:alpha-amylase activity"/>
    <property type="evidence" value="ECO:0007669"/>
    <property type="project" value="TreeGrafter"/>
</dbReference>
<accession>A0A431TP01</accession>
<evidence type="ECO:0000256" key="3">
    <source>
        <dbReference type="ARBA" id="ARBA00023295"/>
    </source>
</evidence>
<feature type="domain" description="Glycosyl hydrolase family 13 catalytic" evidence="4">
    <location>
        <begin position="14"/>
        <end position="396"/>
    </location>
</feature>
<organism evidence="5 6">
    <name type="scientific">Variovorax gossypii</name>
    <dbReference type="NCBI Taxonomy" id="1679495"/>
    <lineage>
        <taxon>Bacteria</taxon>
        <taxon>Pseudomonadati</taxon>
        <taxon>Pseudomonadota</taxon>
        <taxon>Betaproteobacteria</taxon>
        <taxon>Burkholderiales</taxon>
        <taxon>Comamonadaceae</taxon>
        <taxon>Variovorax</taxon>
    </lineage>
</organism>
<dbReference type="EMBL" id="RXOE01000002">
    <property type="protein sequence ID" value="RTQ35431.1"/>
    <property type="molecule type" value="Genomic_DNA"/>
</dbReference>
<dbReference type="Gene3D" id="2.60.40.1180">
    <property type="entry name" value="Golgi alpha-mannosidase II"/>
    <property type="match status" value="1"/>
</dbReference>
<dbReference type="InterPro" id="IPR017853">
    <property type="entry name" value="GH"/>
</dbReference>
<dbReference type="PANTHER" id="PTHR10357:SF179">
    <property type="entry name" value="NEUTRAL AND BASIC AMINO ACID TRANSPORT PROTEIN RBAT"/>
    <property type="match status" value="1"/>
</dbReference>